<comment type="caution">
    <text evidence="2">The sequence shown here is derived from an EMBL/GenBank/DDBJ whole genome shotgun (WGS) entry which is preliminary data.</text>
</comment>
<dbReference type="PANTHER" id="PTHR22916">
    <property type="entry name" value="GLYCOSYLTRANSFERASE"/>
    <property type="match status" value="1"/>
</dbReference>
<sequence length="312" mass="35238">MNVSIAIPTFNRPELLLAAIESCLAQTRKPYEILIGDDSNNELSEKLVARIFAGNTAAIKINYHHNKPGLGQNDNVDMLIKKASGDKFLLLHDDDTLLPNALELMAKPFETHSDIHLVIGKQYITTHDGEVLTERTERDMASYFKTADYEGSVLTSLDSAIMQQIPMNGFLVNMDYVKNIGYPKKIGVGNACDFAFGINLANAGAKFYFLNEYVSTYRLSHDSINRSTKDDWGYRSFRILEALPYPADKPVDYRKIRLSNISPRALRQAILFNKPREAMRILLGEPYRSHLFSPGTVKSLLMLLRGLIIKYK</sequence>
<dbReference type="Proteomes" id="UP001595526">
    <property type="component" value="Unassembled WGS sequence"/>
</dbReference>
<gene>
    <name evidence="2" type="ORF">ACFOET_15215</name>
</gene>
<protein>
    <submittedName>
        <fullName evidence="2">Glycosyltransferase family 2 protein</fullName>
    </submittedName>
</protein>
<dbReference type="EMBL" id="JBHRTA010000038">
    <property type="protein sequence ID" value="MFC3198972.1"/>
    <property type="molecule type" value="Genomic_DNA"/>
</dbReference>
<evidence type="ECO:0000313" key="2">
    <source>
        <dbReference type="EMBL" id="MFC3198972.1"/>
    </source>
</evidence>
<organism evidence="2 3">
    <name type="scientific">Parapedobacter deserti</name>
    <dbReference type="NCBI Taxonomy" id="1912957"/>
    <lineage>
        <taxon>Bacteria</taxon>
        <taxon>Pseudomonadati</taxon>
        <taxon>Bacteroidota</taxon>
        <taxon>Sphingobacteriia</taxon>
        <taxon>Sphingobacteriales</taxon>
        <taxon>Sphingobacteriaceae</taxon>
        <taxon>Parapedobacter</taxon>
    </lineage>
</organism>
<feature type="domain" description="Glycosyltransferase 2-like" evidence="1">
    <location>
        <begin position="4"/>
        <end position="116"/>
    </location>
</feature>
<dbReference type="InterPro" id="IPR029044">
    <property type="entry name" value="Nucleotide-diphossugar_trans"/>
</dbReference>
<dbReference type="CDD" id="cd00761">
    <property type="entry name" value="Glyco_tranf_GTA_type"/>
    <property type="match status" value="1"/>
</dbReference>
<accession>A0ABV7JUI8</accession>
<dbReference type="Gene3D" id="3.90.550.10">
    <property type="entry name" value="Spore Coat Polysaccharide Biosynthesis Protein SpsA, Chain A"/>
    <property type="match status" value="1"/>
</dbReference>
<dbReference type="SUPFAM" id="SSF53448">
    <property type="entry name" value="Nucleotide-diphospho-sugar transferases"/>
    <property type="match status" value="1"/>
</dbReference>
<dbReference type="PANTHER" id="PTHR22916:SF3">
    <property type="entry name" value="UDP-GLCNAC:BETAGAL BETA-1,3-N-ACETYLGLUCOSAMINYLTRANSFERASE-LIKE PROTEIN 1"/>
    <property type="match status" value="1"/>
</dbReference>
<name>A0ABV7JUI8_9SPHI</name>
<keyword evidence="3" id="KW-1185">Reference proteome</keyword>
<proteinExistence type="predicted"/>
<dbReference type="RefSeq" id="WP_379024145.1">
    <property type="nucleotide sequence ID" value="NZ_JBHRTA010000038.1"/>
</dbReference>
<reference evidence="3" key="1">
    <citation type="journal article" date="2019" name="Int. J. Syst. Evol. Microbiol.">
        <title>The Global Catalogue of Microorganisms (GCM) 10K type strain sequencing project: providing services to taxonomists for standard genome sequencing and annotation.</title>
        <authorList>
            <consortium name="The Broad Institute Genomics Platform"/>
            <consortium name="The Broad Institute Genome Sequencing Center for Infectious Disease"/>
            <person name="Wu L."/>
            <person name="Ma J."/>
        </authorList>
    </citation>
    <scope>NUCLEOTIDE SEQUENCE [LARGE SCALE GENOMIC DNA]</scope>
    <source>
        <strain evidence="3">KCTC 52416</strain>
    </source>
</reference>
<dbReference type="InterPro" id="IPR001173">
    <property type="entry name" value="Glyco_trans_2-like"/>
</dbReference>
<evidence type="ECO:0000259" key="1">
    <source>
        <dbReference type="Pfam" id="PF00535"/>
    </source>
</evidence>
<dbReference type="Pfam" id="PF00535">
    <property type="entry name" value="Glycos_transf_2"/>
    <property type="match status" value="1"/>
</dbReference>
<evidence type="ECO:0000313" key="3">
    <source>
        <dbReference type="Proteomes" id="UP001595526"/>
    </source>
</evidence>